<dbReference type="EMBL" id="AP022839">
    <property type="protein sequence ID" value="BCA93788.1"/>
    <property type="molecule type" value="Genomic_DNA"/>
</dbReference>
<dbReference type="InterPro" id="IPR016792">
    <property type="entry name" value="UCP021573"/>
</dbReference>
<evidence type="ECO:0000313" key="2">
    <source>
        <dbReference type="Proteomes" id="UP000502894"/>
    </source>
</evidence>
<accession>A0A6F8T013</accession>
<dbReference type="KEGG" id="lant:TUM19329_01490"/>
<keyword evidence="2" id="KW-1185">Reference proteome</keyword>
<evidence type="ECO:0000313" key="1">
    <source>
        <dbReference type="EMBL" id="BCA93788.1"/>
    </source>
</evidence>
<gene>
    <name evidence="1" type="ORF">TUM19329_01490</name>
</gene>
<dbReference type="AlphaFoldDB" id="A0A6F8T013"/>
<proteinExistence type="predicted"/>
<organism evidence="1 2">
    <name type="scientific">Legionella antarctica</name>
    <dbReference type="NCBI Taxonomy" id="2708020"/>
    <lineage>
        <taxon>Bacteria</taxon>
        <taxon>Pseudomonadati</taxon>
        <taxon>Pseudomonadota</taxon>
        <taxon>Gammaproteobacteria</taxon>
        <taxon>Legionellales</taxon>
        <taxon>Legionellaceae</taxon>
        <taxon>Legionella</taxon>
    </lineage>
</organism>
<protein>
    <submittedName>
        <fullName evidence="1">Uncharacterized protein</fullName>
    </submittedName>
</protein>
<reference evidence="1" key="1">
    <citation type="journal article" date="2020" name="Microbiol. Resour. Announc.">
        <title>Complete Genome Sequence of Novel Psychrotolerant Legionella Strain TUM19329, Isolated from Antarctic Lake Sediment.</title>
        <authorList>
            <person name="Shimada S."/>
            <person name="Nakai R."/>
            <person name="Aoki K."/>
            <person name="Shimoeda N."/>
            <person name="Ohno G."/>
            <person name="Miyazaki Y."/>
            <person name="Kudoh S."/>
            <person name="Imura S."/>
            <person name="Watanabe K."/>
            <person name="Ishii Y."/>
            <person name="Tateda K."/>
        </authorList>
    </citation>
    <scope>NUCLEOTIDE SEQUENCE [LARGE SCALE GENOMIC DNA]</scope>
    <source>
        <strain evidence="1">TUM19329</strain>
    </source>
</reference>
<name>A0A6F8T013_9GAMM</name>
<dbReference type="PIRSF" id="PIRSF021573">
    <property type="entry name" value="UCP021573"/>
    <property type="match status" value="1"/>
</dbReference>
<dbReference type="Proteomes" id="UP000502894">
    <property type="component" value="Chromosome"/>
</dbReference>
<sequence>MRGKRYCEIILSKKITHYVIYNTLGLNNCPANLWDKLTVAQVKQETDFSFVHLNGPRFWVVDGFNHSNRINPVMKTIQGLSMREAGELNIRWADLLKSSFPYYQHAVTRHTNWFYDSGKPVYELIDTHGEVFVMQSYSTQKSLQTEQSLTKLGTTLKLPKGWIFKTGILKKAESIQTVNNLAIIVQDNLENTYQKASHDLLEHEEDKA</sequence>